<dbReference type="Pfam" id="PF13537">
    <property type="entry name" value="GATase_7"/>
    <property type="match status" value="1"/>
</dbReference>
<evidence type="ECO:0000256" key="2">
    <source>
        <dbReference type="ARBA" id="ARBA00005752"/>
    </source>
</evidence>
<dbReference type="CDD" id="cd00712">
    <property type="entry name" value="AsnB"/>
    <property type="match status" value="1"/>
</dbReference>
<dbReference type="InterPro" id="IPR001962">
    <property type="entry name" value="Asn_synthase"/>
</dbReference>
<keyword evidence="5" id="KW-0067">ATP-binding</keyword>
<dbReference type="CDD" id="cd01991">
    <property type="entry name" value="Asn_synthase_B_C"/>
    <property type="match status" value="1"/>
</dbReference>
<dbReference type="InterPro" id="IPR029055">
    <property type="entry name" value="Ntn_hydrolases_N"/>
</dbReference>
<dbReference type="PROSITE" id="PS51278">
    <property type="entry name" value="GATASE_TYPE_2"/>
    <property type="match status" value="1"/>
</dbReference>
<evidence type="ECO:0000256" key="6">
    <source>
        <dbReference type="ARBA" id="ARBA00022888"/>
    </source>
</evidence>
<keyword evidence="10" id="KW-0436">Ligase</keyword>
<dbReference type="InterPro" id="IPR017932">
    <property type="entry name" value="GATase_2_dom"/>
</dbReference>
<comment type="similarity">
    <text evidence="2">Belongs to the asparagine synthetase family.</text>
</comment>
<dbReference type="Gene3D" id="3.40.50.620">
    <property type="entry name" value="HUPs"/>
    <property type="match status" value="1"/>
</dbReference>
<evidence type="ECO:0000313" key="10">
    <source>
        <dbReference type="EMBL" id="NSG87020.1"/>
    </source>
</evidence>
<dbReference type="PIRSF" id="PIRSF001589">
    <property type="entry name" value="Asn_synthetase_glu-h"/>
    <property type="match status" value="1"/>
</dbReference>
<evidence type="ECO:0000256" key="7">
    <source>
        <dbReference type="ARBA" id="ARBA00022962"/>
    </source>
</evidence>
<dbReference type="EC" id="6.3.5.4" evidence="3"/>
<keyword evidence="4" id="KW-0547">Nucleotide-binding</keyword>
<organism evidence="10 11">
    <name type="scientific">Blautia faecis</name>
    <dbReference type="NCBI Taxonomy" id="871665"/>
    <lineage>
        <taxon>Bacteria</taxon>
        <taxon>Bacillati</taxon>
        <taxon>Bacillota</taxon>
        <taxon>Clostridia</taxon>
        <taxon>Lachnospirales</taxon>
        <taxon>Lachnospiraceae</taxon>
        <taxon>Blautia</taxon>
    </lineage>
</organism>
<keyword evidence="7" id="KW-0315">Glutamine amidotransferase</keyword>
<dbReference type="PANTHER" id="PTHR43284">
    <property type="entry name" value="ASPARAGINE SYNTHETASE (GLUTAMINE-HYDROLYZING)"/>
    <property type="match status" value="1"/>
</dbReference>
<accession>A0ABX2HA16</accession>
<feature type="domain" description="Glutamine amidotransferase type-2" evidence="9">
    <location>
        <begin position="2"/>
        <end position="210"/>
    </location>
</feature>
<evidence type="ECO:0000313" key="11">
    <source>
        <dbReference type="Proteomes" id="UP001644719"/>
    </source>
</evidence>
<gene>
    <name evidence="10" type="primary">asnB</name>
    <name evidence="10" type="ORF">G5B17_16770</name>
</gene>
<dbReference type="RefSeq" id="WP_173770223.1">
    <property type="nucleotide sequence ID" value="NZ_JAAITS010000057.1"/>
</dbReference>
<dbReference type="SUPFAM" id="SSF52402">
    <property type="entry name" value="Adenine nucleotide alpha hydrolases-like"/>
    <property type="match status" value="1"/>
</dbReference>
<evidence type="ECO:0000256" key="1">
    <source>
        <dbReference type="ARBA" id="ARBA00005187"/>
    </source>
</evidence>
<dbReference type="Pfam" id="PF00733">
    <property type="entry name" value="Asn_synthase"/>
    <property type="match status" value="1"/>
</dbReference>
<dbReference type="InterPro" id="IPR033738">
    <property type="entry name" value="AsnB_N"/>
</dbReference>
<dbReference type="InterPro" id="IPR006426">
    <property type="entry name" value="Asn_synth_AEB"/>
</dbReference>
<dbReference type="NCBIfam" id="TIGR01536">
    <property type="entry name" value="asn_synth_AEB"/>
    <property type="match status" value="1"/>
</dbReference>
<dbReference type="Proteomes" id="UP001644719">
    <property type="component" value="Unassembled WGS sequence"/>
</dbReference>
<protein>
    <recommendedName>
        <fullName evidence="3">asparagine synthase (glutamine-hydrolyzing)</fullName>
        <ecNumber evidence="3">6.3.5.4</ecNumber>
    </recommendedName>
</protein>
<dbReference type="SUPFAM" id="SSF56235">
    <property type="entry name" value="N-terminal nucleophile aminohydrolases (Ntn hydrolases)"/>
    <property type="match status" value="1"/>
</dbReference>
<name>A0ABX2HA16_9FIRM</name>
<keyword evidence="11" id="KW-1185">Reference proteome</keyword>
<dbReference type="InterPro" id="IPR014729">
    <property type="entry name" value="Rossmann-like_a/b/a_fold"/>
</dbReference>
<keyword evidence="6" id="KW-0061">Asparagine biosynthesis</keyword>
<sequence length="627" mass="71931">MCGICGFTGYRQDQKTVIERMMKAIEHRGPDSEGSFCREKITLGFRRLSIIDLEDGQQPMESADGNLHIVFNGEIYDYKELRAELETFGISFCTHSDTEVLVNTLQQYGEKALDKLRGMFGFAVWNEKEQTLMLARDFFGIKPVYYAEIDGHFVFASEIKSILAFPGYERKVNQKALEQYLSFQYSPLEETFFKGIYKLMPGHMLLYKNGSYEIKTYFKPKLTPGQWNHKTNMAQLRSQLSEILKDSVKHHMLSDVEVGAFLSGGVDSGYLASSSGADQAFTVGFDEGDRYSEVNKAAKVAEKAGLKHHVKIISKQEFWDALPDVMYHMDEPLGDASAVALYFLSKEAAGHVKVVLSGEGADELFGGYNIYREPEALKKVAWIPFVLRRAVRKLDAKLPDVKGRDFLIRAGMKVEERFIGNAYIYREKEKAQILKNKVTGPSTQEYLRPFYEELEAENRGGLQDMEKMQSVDLNYWLPGDILQKADKMSMAHSLEVRVPFLDKEVFDFAAKLPKEAKIAAGTTKYIFRKAVSGFLPQETDERKKLGFPIPIRVWLRQDDWYQMVTDLFTSKAAEEFFRTEELLQLLKDHKDKKADNSRKIWTVLTFLIWYDRFFATCSKGELVTRLQ</sequence>
<proteinExistence type="inferred from homology"/>
<dbReference type="InterPro" id="IPR051786">
    <property type="entry name" value="ASN_synthetase/amidase"/>
</dbReference>
<dbReference type="GO" id="GO:0004066">
    <property type="term" value="F:asparagine synthase (glutamine-hydrolyzing) activity"/>
    <property type="evidence" value="ECO:0007669"/>
    <property type="project" value="UniProtKB-EC"/>
</dbReference>
<reference evidence="10 11" key="1">
    <citation type="journal article" date="2020" name="Cell Host Microbe">
        <title>Functional and Genomic Variation between Human-Derived Isolates of Lachnospiraceae Reveals Inter- and Intra-Species Diversity.</title>
        <authorList>
            <person name="Sorbara M.T."/>
            <person name="Littmann E.R."/>
            <person name="Fontana E."/>
            <person name="Moody T.U."/>
            <person name="Kohout C.E."/>
            <person name="Gjonbalaj M."/>
            <person name="Eaton V."/>
            <person name="Seok R."/>
            <person name="Leiner I.M."/>
            <person name="Pamer E.G."/>
        </authorList>
    </citation>
    <scope>NUCLEOTIDE SEQUENCE [LARGE SCALE GENOMIC DNA]</scope>
    <source>
        <strain evidence="10 11">MSK.17.74</strain>
    </source>
</reference>
<evidence type="ECO:0000256" key="5">
    <source>
        <dbReference type="ARBA" id="ARBA00022840"/>
    </source>
</evidence>
<comment type="catalytic activity">
    <reaction evidence="8">
        <text>L-aspartate + L-glutamine + ATP + H2O = L-asparagine + L-glutamate + AMP + diphosphate + H(+)</text>
        <dbReference type="Rhea" id="RHEA:12228"/>
        <dbReference type="ChEBI" id="CHEBI:15377"/>
        <dbReference type="ChEBI" id="CHEBI:15378"/>
        <dbReference type="ChEBI" id="CHEBI:29985"/>
        <dbReference type="ChEBI" id="CHEBI:29991"/>
        <dbReference type="ChEBI" id="CHEBI:30616"/>
        <dbReference type="ChEBI" id="CHEBI:33019"/>
        <dbReference type="ChEBI" id="CHEBI:58048"/>
        <dbReference type="ChEBI" id="CHEBI:58359"/>
        <dbReference type="ChEBI" id="CHEBI:456215"/>
        <dbReference type="EC" id="6.3.5.4"/>
    </reaction>
</comment>
<comment type="caution">
    <text evidence="10">The sequence shown here is derived from an EMBL/GenBank/DDBJ whole genome shotgun (WGS) entry which is preliminary data.</text>
</comment>
<evidence type="ECO:0000256" key="8">
    <source>
        <dbReference type="ARBA" id="ARBA00048741"/>
    </source>
</evidence>
<evidence type="ECO:0000256" key="4">
    <source>
        <dbReference type="ARBA" id="ARBA00022741"/>
    </source>
</evidence>
<keyword evidence="6" id="KW-0028">Amino-acid biosynthesis</keyword>
<evidence type="ECO:0000256" key="3">
    <source>
        <dbReference type="ARBA" id="ARBA00012737"/>
    </source>
</evidence>
<comment type="pathway">
    <text evidence="1">Amino-acid biosynthesis; L-asparagine biosynthesis; L-asparagine from L-aspartate (L-Gln route): step 1/1.</text>
</comment>
<dbReference type="Gene3D" id="3.60.20.10">
    <property type="entry name" value="Glutamine Phosphoribosylpyrophosphate, subunit 1, domain 1"/>
    <property type="match status" value="1"/>
</dbReference>
<evidence type="ECO:0000259" key="9">
    <source>
        <dbReference type="PROSITE" id="PS51278"/>
    </source>
</evidence>
<dbReference type="EMBL" id="JAAITS010000057">
    <property type="protein sequence ID" value="NSG87020.1"/>
    <property type="molecule type" value="Genomic_DNA"/>
</dbReference>
<dbReference type="PANTHER" id="PTHR43284:SF1">
    <property type="entry name" value="ASPARAGINE SYNTHETASE"/>
    <property type="match status" value="1"/>
</dbReference>